<dbReference type="InterPro" id="IPR023753">
    <property type="entry name" value="FAD/NAD-binding_dom"/>
</dbReference>
<proteinExistence type="predicted"/>
<dbReference type="Pfam" id="PF07992">
    <property type="entry name" value="Pyr_redox_2"/>
    <property type="match status" value="1"/>
</dbReference>
<accession>A0ABW9VMB9</accession>
<evidence type="ECO:0000256" key="1">
    <source>
        <dbReference type="ARBA" id="ARBA00023002"/>
    </source>
</evidence>
<dbReference type="InterPro" id="IPR041854">
    <property type="entry name" value="BFD-like_2Fe2S-bd_dom_sf"/>
</dbReference>
<keyword evidence="1" id="KW-0560">Oxidoreductase</keyword>
<dbReference type="PANTHER" id="PTHR42949:SF3">
    <property type="entry name" value="ANAEROBIC GLYCEROL-3-PHOSPHATE DEHYDROGENASE SUBUNIT B"/>
    <property type="match status" value="1"/>
</dbReference>
<dbReference type="SUPFAM" id="SSF51905">
    <property type="entry name" value="FAD/NAD(P)-binding domain"/>
    <property type="match status" value="1"/>
</dbReference>
<comment type="caution">
    <text evidence="3">The sequence shown here is derived from an EMBL/GenBank/DDBJ whole genome shotgun (WGS) entry which is preliminary data.</text>
</comment>
<reference evidence="3 4" key="1">
    <citation type="submission" date="2019-12" db="EMBL/GenBank/DDBJ databases">
        <title>Novel species isolated from a subtropical stream in China.</title>
        <authorList>
            <person name="Lu H."/>
        </authorList>
    </citation>
    <scope>NUCLEOTIDE SEQUENCE [LARGE SCALE GENOMIC DNA]</scope>
    <source>
        <strain evidence="3 4">CY13W</strain>
    </source>
</reference>
<evidence type="ECO:0000259" key="2">
    <source>
        <dbReference type="Pfam" id="PF07992"/>
    </source>
</evidence>
<dbReference type="PRINTS" id="PR00469">
    <property type="entry name" value="PNDRDTASEII"/>
</dbReference>
<keyword evidence="4" id="KW-1185">Reference proteome</keyword>
<dbReference type="InterPro" id="IPR036188">
    <property type="entry name" value="FAD/NAD-bd_sf"/>
</dbReference>
<dbReference type="Proteomes" id="UP000478090">
    <property type="component" value="Unassembled WGS sequence"/>
</dbReference>
<dbReference type="RefSeq" id="WP_161038168.1">
    <property type="nucleotide sequence ID" value="NZ_WWCM01000002.1"/>
</dbReference>
<dbReference type="PANTHER" id="PTHR42949">
    <property type="entry name" value="ANAEROBIC GLYCEROL-3-PHOSPHATE DEHYDROGENASE SUBUNIT B"/>
    <property type="match status" value="1"/>
</dbReference>
<evidence type="ECO:0000313" key="4">
    <source>
        <dbReference type="Proteomes" id="UP000478090"/>
    </source>
</evidence>
<dbReference type="EMBL" id="WWCM01000002">
    <property type="protein sequence ID" value="MYM38807.1"/>
    <property type="molecule type" value="Genomic_DNA"/>
</dbReference>
<dbReference type="Gene3D" id="3.50.50.60">
    <property type="entry name" value="FAD/NAD(P)-binding domain"/>
    <property type="match status" value="2"/>
</dbReference>
<dbReference type="PRINTS" id="PR00368">
    <property type="entry name" value="FADPNR"/>
</dbReference>
<dbReference type="InterPro" id="IPR051691">
    <property type="entry name" value="Metab_Enz_Cyan_OpOx_G3PDH"/>
</dbReference>
<dbReference type="Gene3D" id="1.10.10.1100">
    <property type="entry name" value="BFD-like [2Fe-2S]-binding domain"/>
    <property type="match status" value="1"/>
</dbReference>
<feature type="domain" description="FAD/NAD(P)-binding" evidence="2">
    <location>
        <begin position="4"/>
        <end position="294"/>
    </location>
</feature>
<evidence type="ECO:0000313" key="3">
    <source>
        <dbReference type="EMBL" id="MYM38807.1"/>
    </source>
</evidence>
<dbReference type="InterPro" id="IPR017224">
    <property type="entry name" value="Opine_Oxase_asu/HCN_bsu"/>
</dbReference>
<name>A0ABW9VMB9_9BURK</name>
<protein>
    <submittedName>
        <fullName evidence="3">FAD-dependent oxidoreductase</fullName>
    </submittedName>
</protein>
<sequence length="435" mass="45811">MKYYDILVVGAGPAGLAAAQAAAASGRKVGIIDDNPQAGGQIWRGGPASQSDARARTLWLALHDAPNVEFLSQTRVLYAPAPQQLQVQTPVSGMTLHYQRLILATGARERLLPFPGWTLPGVTGAGGLQALSKGGYPVAGKRVVVAGTGPLLLAVAATLRARGAEIVAIIEQAPMPALARFGAGLLATPSKAVQALQLARQLRGIPYWTDSYVRAALDDAMKTQELQAVQVQRGSSIVTLECDYLACGYGLLPNVELAQALGAATHSRKGQTAVSIDSWQQTCISDVYCAGEGTGIGGVDLALVEGRIAGLAASGAVAETETLFRQRTRWRKFASRLERGFALRAEVLALAEDSTLVCRCEDVCHGDLKTHSSWRSAKLHTRCGMGPCQGRICGGATELLYGWRPAAVRSPIVPARVASMIASAPEETPDQQAAQ</sequence>
<gene>
    <name evidence="3" type="ORF">GTP27_05645</name>
</gene>
<dbReference type="PIRSF" id="PIRSF037495">
    <property type="entry name" value="Opine_OX_OoxA/HcnB"/>
    <property type="match status" value="1"/>
</dbReference>
<organism evidence="3 4">
    <name type="scientific">Duganella qianjiadongensis</name>
    <dbReference type="NCBI Taxonomy" id="2692176"/>
    <lineage>
        <taxon>Bacteria</taxon>
        <taxon>Pseudomonadati</taxon>
        <taxon>Pseudomonadota</taxon>
        <taxon>Betaproteobacteria</taxon>
        <taxon>Burkholderiales</taxon>
        <taxon>Oxalobacteraceae</taxon>
        <taxon>Telluria group</taxon>
        <taxon>Duganella</taxon>
    </lineage>
</organism>